<dbReference type="SUPFAM" id="SSF81383">
    <property type="entry name" value="F-box domain"/>
    <property type="match status" value="1"/>
</dbReference>
<dbReference type="Pfam" id="PF12937">
    <property type="entry name" value="F-box-like"/>
    <property type="match status" value="1"/>
</dbReference>
<name>A0A1M2V8U6_TRAPU</name>
<dbReference type="STRING" id="154538.A0A1M2V8U6"/>
<keyword evidence="3" id="KW-1185">Reference proteome</keyword>
<sequence>MSRRDGGRHIMSFLHPKSIKVILRRFKYLTGGKARSATIPGHPESVDPPEICPPASHIGRLPDELLIMVLDCVHAAYFRERYVSSFYEWLSILRVCRRWRNITLSVSRLWRVVPISSDLTPLQWCLALHGDTPLEIRMHNPWLSSVSLDLFGSHISSIRVLALHVAHMDIRYSPFDAILSISMPGLEELKIFPDFLLDDRLPPRSVVNMEQYPRLRRLDLRGIIVPPNISTLCEIELDRCSWLFSFHDFIQTLGSCSQLVELHLKQSLRSLASTAPREIPANPRRATLPSLRKLNIADNSACIIAGVMGHLDIPAIASLRILCCRLRPARDEEAQFSESEHLFRTLIPGDPSRILPTFPTDACPVSASLTFMEDLCIVRVESTALPTPISVNLQARFDLDWTRVVPAALQDISHLFSKTPVTELVVQGSSYHILPSVWEELFTSLPLLQRLELTGNGTWTAMWQGLHRASAWSAQSCCPQLTRVHIRHTSRPQDNYPAPPDERDLEIIASALRERAEAGAKLDELLWAVYSLHHPNYYASRGRFMARLAPYVERVTYEDLEQGVQNRSYVYPQITIFH</sequence>
<proteinExistence type="predicted"/>
<feature type="domain" description="F-box" evidence="1">
    <location>
        <begin position="58"/>
        <end position="111"/>
    </location>
</feature>
<dbReference type="InterPro" id="IPR036047">
    <property type="entry name" value="F-box-like_dom_sf"/>
</dbReference>
<reference evidence="2 3" key="1">
    <citation type="submission" date="2016-10" db="EMBL/GenBank/DDBJ databases">
        <title>Genome sequence of the basidiomycete white-rot fungus Trametes pubescens.</title>
        <authorList>
            <person name="Makela M.R."/>
            <person name="Granchi Z."/>
            <person name="Peng M."/>
            <person name="De Vries R.P."/>
            <person name="Grigoriev I."/>
            <person name="Riley R."/>
            <person name="Hilden K."/>
        </authorList>
    </citation>
    <scope>NUCLEOTIDE SEQUENCE [LARGE SCALE GENOMIC DNA]</scope>
    <source>
        <strain evidence="2 3">FBCC735</strain>
    </source>
</reference>
<dbReference type="PANTHER" id="PTHR38926:SF5">
    <property type="entry name" value="F-BOX AND LEUCINE-RICH REPEAT PROTEIN 6"/>
    <property type="match status" value="1"/>
</dbReference>
<evidence type="ECO:0000313" key="3">
    <source>
        <dbReference type="Proteomes" id="UP000184267"/>
    </source>
</evidence>
<dbReference type="InterPro" id="IPR032675">
    <property type="entry name" value="LRR_dom_sf"/>
</dbReference>
<dbReference type="AlphaFoldDB" id="A0A1M2V8U6"/>
<dbReference type="EMBL" id="MNAD01001565">
    <property type="protein sequence ID" value="OJT03989.1"/>
    <property type="molecule type" value="Genomic_DNA"/>
</dbReference>
<evidence type="ECO:0000259" key="1">
    <source>
        <dbReference type="Pfam" id="PF12937"/>
    </source>
</evidence>
<dbReference type="Gene3D" id="1.20.1280.50">
    <property type="match status" value="1"/>
</dbReference>
<dbReference type="Gene3D" id="3.80.10.10">
    <property type="entry name" value="Ribonuclease Inhibitor"/>
    <property type="match status" value="1"/>
</dbReference>
<dbReference type="Proteomes" id="UP000184267">
    <property type="component" value="Unassembled WGS sequence"/>
</dbReference>
<dbReference type="OrthoDB" id="2753884at2759"/>
<dbReference type="PANTHER" id="PTHR38926">
    <property type="entry name" value="F-BOX DOMAIN CONTAINING PROTEIN, EXPRESSED"/>
    <property type="match status" value="1"/>
</dbReference>
<dbReference type="OMA" id="ASESPWE"/>
<organism evidence="2 3">
    <name type="scientific">Trametes pubescens</name>
    <name type="common">White-rot fungus</name>
    <dbReference type="NCBI Taxonomy" id="154538"/>
    <lineage>
        <taxon>Eukaryota</taxon>
        <taxon>Fungi</taxon>
        <taxon>Dikarya</taxon>
        <taxon>Basidiomycota</taxon>
        <taxon>Agaricomycotina</taxon>
        <taxon>Agaricomycetes</taxon>
        <taxon>Polyporales</taxon>
        <taxon>Polyporaceae</taxon>
        <taxon>Trametes</taxon>
    </lineage>
</organism>
<evidence type="ECO:0000313" key="2">
    <source>
        <dbReference type="EMBL" id="OJT03989.1"/>
    </source>
</evidence>
<dbReference type="SUPFAM" id="SSF52047">
    <property type="entry name" value="RNI-like"/>
    <property type="match status" value="1"/>
</dbReference>
<comment type="caution">
    <text evidence="2">The sequence shown here is derived from an EMBL/GenBank/DDBJ whole genome shotgun (WGS) entry which is preliminary data.</text>
</comment>
<dbReference type="InterPro" id="IPR001810">
    <property type="entry name" value="F-box_dom"/>
</dbReference>
<accession>A0A1M2V8U6</accession>
<protein>
    <recommendedName>
        <fullName evidence="1">F-box domain-containing protein</fullName>
    </recommendedName>
</protein>
<gene>
    <name evidence="2" type="ORF">TRAPUB_5318</name>
</gene>